<name>A0ABD3STH5_9LAMI</name>
<feature type="compositionally biased region" description="Low complexity" evidence="1">
    <location>
        <begin position="323"/>
        <end position="335"/>
    </location>
</feature>
<reference evidence="3 4" key="1">
    <citation type="submission" date="2024-12" db="EMBL/GenBank/DDBJ databases">
        <title>The unique morphological basis and parallel evolutionary history of personate flowers in Penstemon.</title>
        <authorList>
            <person name="Depatie T.H."/>
            <person name="Wessinger C.A."/>
        </authorList>
    </citation>
    <scope>NUCLEOTIDE SEQUENCE [LARGE SCALE GENOMIC DNA]</scope>
    <source>
        <strain evidence="3">WTNN_2</strain>
        <tissue evidence="3">Leaf</tissue>
    </source>
</reference>
<dbReference type="PANTHER" id="PTHR16019">
    <property type="entry name" value="SYNAPSE-ASSOCIATED PROTEIN"/>
    <property type="match status" value="1"/>
</dbReference>
<dbReference type="Gene3D" id="1.10.3970.10">
    <property type="entry name" value="BSD domain"/>
    <property type="match status" value="1"/>
</dbReference>
<feature type="compositionally biased region" description="Acidic residues" evidence="1">
    <location>
        <begin position="450"/>
        <end position="469"/>
    </location>
</feature>
<dbReference type="AlphaFoldDB" id="A0ABD3STH5"/>
<evidence type="ECO:0000313" key="3">
    <source>
        <dbReference type="EMBL" id="KAL3827904.1"/>
    </source>
</evidence>
<dbReference type="SUPFAM" id="SSF140383">
    <property type="entry name" value="BSD domain-like"/>
    <property type="match status" value="1"/>
</dbReference>
<feature type="compositionally biased region" description="Basic and acidic residues" evidence="1">
    <location>
        <begin position="337"/>
        <end position="388"/>
    </location>
</feature>
<gene>
    <name evidence="3" type="ORF">ACJIZ3_016706</name>
</gene>
<evidence type="ECO:0000259" key="2">
    <source>
        <dbReference type="PROSITE" id="PS50858"/>
    </source>
</evidence>
<evidence type="ECO:0000256" key="1">
    <source>
        <dbReference type="SAM" id="MobiDB-lite"/>
    </source>
</evidence>
<dbReference type="Proteomes" id="UP001634393">
    <property type="component" value="Unassembled WGS sequence"/>
</dbReference>
<feature type="domain" description="BSD" evidence="2">
    <location>
        <begin position="182"/>
        <end position="234"/>
    </location>
</feature>
<dbReference type="SMART" id="SM00751">
    <property type="entry name" value="BSD"/>
    <property type="match status" value="1"/>
</dbReference>
<feature type="region of interest" description="Disordered" evidence="1">
    <location>
        <begin position="276"/>
        <end position="469"/>
    </location>
</feature>
<evidence type="ECO:0000313" key="4">
    <source>
        <dbReference type="Proteomes" id="UP001634393"/>
    </source>
</evidence>
<dbReference type="EMBL" id="JBJXBP010000005">
    <property type="protein sequence ID" value="KAL3827904.1"/>
    <property type="molecule type" value="Genomic_DNA"/>
</dbReference>
<comment type="caution">
    <text evidence="3">The sequence shown here is derived from an EMBL/GenBank/DDBJ whole genome shotgun (WGS) entry which is preliminary data.</text>
</comment>
<feature type="region of interest" description="Disordered" evidence="1">
    <location>
        <begin position="1"/>
        <end position="45"/>
    </location>
</feature>
<feature type="compositionally biased region" description="Polar residues" evidence="1">
    <location>
        <begin position="306"/>
        <end position="315"/>
    </location>
</feature>
<dbReference type="InterPro" id="IPR005607">
    <property type="entry name" value="BSD_dom"/>
</dbReference>
<proteinExistence type="predicted"/>
<feature type="compositionally biased region" description="Acidic residues" evidence="1">
    <location>
        <begin position="407"/>
        <end position="423"/>
    </location>
</feature>
<organism evidence="3 4">
    <name type="scientific">Penstemon smallii</name>
    <dbReference type="NCBI Taxonomy" id="265156"/>
    <lineage>
        <taxon>Eukaryota</taxon>
        <taxon>Viridiplantae</taxon>
        <taxon>Streptophyta</taxon>
        <taxon>Embryophyta</taxon>
        <taxon>Tracheophyta</taxon>
        <taxon>Spermatophyta</taxon>
        <taxon>Magnoliopsida</taxon>
        <taxon>eudicotyledons</taxon>
        <taxon>Gunneridae</taxon>
        <taxon>Pentapetalae</taxon>
        <taxon>asterids</taxon>
        <taxon>lamiids</taxon>
        <taxon>Lamiales</taxon>
        <taxon>Plantaginaceae</taxon>
        <taxon>Cheloneae</taxon>
        <taxon>Penstemon</taxon>
    </lineage>
</organism>
<accession>A0ABD3STH5</accession>
<feature type="compositionally biased region" description="Basic and acidic residues" evidence="1">
    <location>
        <begin position="13"/>
        <end position="45"/>
    </location>
</feature>
<dbReference type="InterPro" id="IPR051494">
    <property type="entry name" value="BSD_domain-containing"/>
</dbReference>
<dbReference type="PROSITE" id="PS50858">
    <property type="entry name" value="BSD"/>
    <property type="match status" value="1"/>
</dbReference>
<feature type="compositionally biased region" description="Basic and acidic residues" evidence="1">
    <location>
        <begin position="285"/>
        <end position="296"/>
    </location>
</feature>
<keyword evidence="4" id="KW-1185">Reference proteome</keyword>
<dbReference type="InterPro" id="IPR035925">
    <property type="entry name" value="BSD_dom_sf"/>
</dbReference>
<dbReference type="PANTHER" id="PTHR16019:SF5">
    <property type="entry name" value="BSD DOMAIN-CONTAINING PROTEIN 1"/>
    <property type="match status" value="1"/>
</dbReference>
<sequence>MNFFKSILSDDPDPSKPENPHESDSDSSTDSHRGDRHSNDVDRDDTAGVWSFGGLIKTIATRSESVIETYRRDLEEFGSGLKKETEIIREVASRAVKDLPTSIEAGASAAQGAFDGVLKSTADIISKEALIFASDGEPETPEASRSLNSARYSWFDSQLSAMQSDLNTYCEEPEDVDEYKKWKLGIELEGKRNEIEALVGENGLLEGVYEKIVPSVVDHETFWCRYFYRLDKLEQQERVRGNLVKRAISVDDEEELSWDVDDEDEDGDVKVVGNVNEQSSGVKVKGGDGVEGKVVSDESLDPVQKQEGSNNSSSQDDMKEGGNLNVDDSVDNNVVKEPTKDSSEDVSSGKEDAKSKEVAEVKKIDEEVKAKDNVKEKNDEKVGEEEKGGSGTKTDASVELSNQSKVEEEEEDLGWDEIEDIGSGDEKKNSATTSSGNPNRADLKKRLSVEEDDEDLSWDIEDDDEPVKS</sequence>
<protein>
    <recommendedName>
        <fullName evidence="2">BSD domain-containing protein</fullName>
    </recommendedName>
</protein>
<dbReference type="Pfam" id="PF03909">
    <property type="entry name" value="BSD"/>
    <property type="match status" value="1"/>
</dbReference>